<dbReference type="InterPro" id="IPR036388">
    <property type="entry name" value="WH-like_DNA-bd_sf"/>
</dbReference>
<keyword evidence="6" id="KW-1185">Reference proteome</keyword>
<dbReference type="Gene3D" id="1.20.120.530">
    <property type="entry name" value="GntR ligand-binding domain-like"/>
    <property type="match status" value="1"/>
</dbReference>
<dbReference type="SUPFAM" id="SSF46785">
    <property type="entry name" value="Winged helix' DNA-binding domain"/>
    <property type="match status" value="1"/>
</dbReference>
<dbReference type="Pfam" id="PF00392">
    <property type="entry name" value="GntR"/>
    <property type="match status" value="1"/>
</dbReference>
<evidence type="ECO:0000256" key="3">
    <source>
        <dbReference type="ARBA" id="ARBA00023163"/>
    </source>
</evidence>
<evidence type="ECO:0000256" key="1">
    <source>
        <dbReference type="ARBA" id="ARBA00023015"/>
    </source>
</evidence>
<reference evidence="5 6" key="1">
    <citation type="submission" date="2015-07" db="EMBL/GenBank/DDBJ databases">
        <title>A draft genome sequence of Mycobacterium wolinskyi.</title>
        <authorList>
            <person name="de Man T.J."/>
            <person name="Perry K.A."/>
            <person name="Coulliette A.D."/>
            <person name="Jensen B."/>
            <person name="Toney N.C."/>
            <person name="Limbago B.M."/>
            <person name="Noble-Wang J."/>
        </authorList>
    </citation>
    <scope>NUCLEOTIDE SEQUENCE [LARGE SCALE GENOMIC DNA]</scope>
    <source>
        <strain evidence="5 6">CDC_01</strain>
    </source>
</reference>
<dbReference type="Gene3D" id="1.10.10.10">
    <property type="entry name" value="Winged helix-like DNA-binding domain superfamily/Winged helix DNA-binding domain"/>
    <property type="match status" value="1"/>
</dbReference>
<comment type="caution">
    <text evidence="5">The sequence shown here is derived from an EMBL/GenBank/DDBJ whole genome shotgun (WGS) entry which is preliminary data.</text>
</comment>
<dbReference type="InterPro" id="IPR036390">
    <property type="entry name" value="WH_DNA-bd_sf"/>
</dbReference>
<dbReference type="GO" id="GO:0003700">
    <property type="term" value="F:DNA-binding transcription factor activity"/>
    <property type="evidence" value="ECO:0007669"/>
    <property type="project" value="InterPro"/>
</dbReference>
<accession>A0A132PDK8</accession>
<proteinExistence type="predicted"/>
<dbReference type="SUPFAM" id="SSF48008">
    <property type="entry name" value="GntR ligand-binding domain-like"/>
    <property type="match status" value="1"/>
</dbReference>
<dbReference type="Proteomes" id="UP000070612">
    <property type="component" value="Unassembled WGS sequence"/>
</dbReference>
<dbReference type="PATRIC" id="fig|59750.3.peg.4773"/>
<dbReference type="InterPro" id="IPR008920">
    <property type="entry name" value="TF_FadR/GntR_C"/>
</dbReference>
<evidence type="ECO:0000256" key="2">
    <source>
        <dbReference type="ARBA" id="ARBA00023125"/>
    </source>
</evidence>
<dbReference type="RefSeq" id="WP_067857986.1">
    <property type="nucleotide sequence ID" value="NZ_LGTW01000031.1"/>
</dbReference>
<dbReference type="InterPro" id="IPR011711">
    <property type="entry name" value="GntR_C"/>
</dbReference>
<dbReference type="SMART" id="SM00345">
    <property type="entry name" value="HTH_GNTR"/>
    <property type="match status" value="1"/>
</dbReference>
<keyword evidence="1" id="KW-0805">Transcription regulation</keyword>
<feature type="domain" description="HTH gntR-type" evidence="4">
    <location>
        <begin position="11"/>
        <end position="78"/>
    </location>
</feature>
<gene>
    <name evidence="5" type="ORF">AFM11_32225</name>
</gene>
<dbReference type="PROSITE" id="PS50949">
    <property type="entry name" value="HTH_GNTR"/>
    <property type="match status" value="1"/>
</dbReference>
<dbReference type="GO" id="GO:0003677">
    <property type="term" value="F:DNA binding"/>
    <property type="evidence" value="ECO:0007669"/>
    <property type="project" value="UniProtKB-KW"/>
</dbReference>
<keyword evidence="3" id="KW-0804">Transcription</keyword>
<dbReference type="EMBL" id="LGTW01000031">
    <property type="protein sequence ID" value="KWX20042.1"/>
    <property type="molecule type" value="Genomic_DNA"/>
</dbReference>
<protein>
    <submittedName>
        <fullName evidence="5">GntR family transcriptional regulator</fullName>
    </submittedName>
</protein>
<organism evidence="5 6">
    <name type="scientific">Mycolicibacterium wolinskyi</name>
    <dbReference type="NCBI Taxonomy" id="59750"/>
    <lineage>
        <taxon>Bacteria</taxon>
        <taxon>Bacillati</taxon>
        <taxon>Actinomycetota</taxon>
        <taxon>Actinomycetes</taxon>
        <taxon>Mycobacteriales</taxon>
        <taxon>Mycobacteriaceae</taxon>
        <taxon>Mycolicibacterium</taxon>
    </lineage>
</organism>
<sequence>MTAPGTPNVFSSKADVAYAELRRLILNGGLPAGSRLAQYELAEQWRMSITPVREAIRRLSGEGLIEIDNHKDARVSAIGADEARQLFEVRLALEPAAVALAAERRTDDDIAVMKSALSQLVPVTREWGEEGLCAHSAFHRTLYVASHNDVMIKTLDDLWAKSDRYRRLGLMLPAGDEPRIIDFNQHHQMLELVIDRNAAEAQALARLHIENSLTASAIDALEDDLPAPRSASA</sequence>
<dbReference type="PANTHER" id="PTHR43537">
    <property type="entry name" value="TRANSCRIPTIONAL REGULATOR, GNTR FAMILY"/>
    <property type="match status" value="1"/>
</dbReference>
<dbReference type="PANTHER" id="PTHR43537:SF5">
    <property type="entry name" value="UXU OPERON TRANSCRIPTIONAL REGULATOR"/>
    <property type="match status" value="1"/>
</dbReference>
<dbReference type="AlphaFoldDB" id="A0A132PDK8"/>
<keyword evidence="2" id="KW-0238">DNA-binding</keyword>
<dbReference type="SMART" id="SM00895">
    <property type="entry name" value="FCD"/>
    <property type="match status" value="1"/>
</dbReference>
<evidence type="ECO:0000313" key="5">
    <source>
        <dbReference type="EMBL" id="KWX20042.1"/>
    </source>
</evidence>
<evidence type="ECO:0000313" key="6">
    <source>
        <dbReference type="Proteomes" id="UP000070612"/>
    </source>
</evidence>
<dbReference type="Pfam" id="PF07729">
    <property type="entry name" value="FCD"/>
    <property type="match status" value="1"/>
</dbReference>
<evidence type="ECO:0000259" key="4">
    <source>
        <dbReference type="PROSITE" id="PS50949"/>
    </source>
</evidence>
<dbReference type="InterPro" id="IPR000524">
    <property type="entry name" value="Tscrpt_reg_HTH_GntR"/>
</dbReference>
<name>A0A132PDK8_9MYCO</name>
<dbReference type="CDD" id="cd07377">
    <property type="entry name" value="WHTH_GntR"/>
    <property type="match status" value="1"/>
</dbReference>